<sequence>MNLVKACALIFLLGFNQTALSQYCGAATTNVAITPTTTVQYSTTYSSGRRAFSFNAIAGNEYTFSTVGQTTVDTYLRLYSTGTGGTLLAQSDDYNNTQSEITWYCATSGTYSVLLTRWSASTTCNTLNANARIKYQMGSTAGSTIVAIGNGEGVVYQVPVNHYYKYGWSEMIYLKSEINTVGDITKIRFQVEPTLPAAYVAENQKIYMAHTTLSTLPSVLVKEDAQTNYASSNYTLVFSGTITWNIGWVEIVLTTPFPWNNTDNLLIKYENREGTFSANYPMFYYTAKTATIGYNYQDASYPTSDGTRDGFRPNLKLAITESTDLPIELMEFNGISSGPTNNLFWSTASEYNTSHFNLQKSRDGAAWSTVATLNAAGNSTSKIEYFVADYQVEAIVNYYRLVQYDLNGVYSFYGPIAINNMDMPRVLVKRVTMRGEEVPLDRPLSTGIYFDIYSDGFIKKVQY</sequence>
<proteinExistence type="predicted"/>
<evidence type="ECO:0000313" key="1">
    <source>
        <dbReference type="EMBL" id="CAB4159402.1"/>
    </source>
</evidence>
<reference evidence="1" key="1">
    <citation type="submission" date="2020-04" db="EMBL/GenBank/DDBJ databases">
        <authorList>
            <person name="Chiriac C."/>
            <person name="Salcher M."/>
            <person name="Ghai R."/>
            <person name="Kavagutti S V."/>
        </authorList>
    </citation>
    <scope>NUCLEOTIDE SEQUENCE</scope>
</reference>
<protein>
    <submittedName>
        <fullName evidence="1">Uncharacterized protein</fullName>
    </submittedName>
</protein>
<dbReference type="Gene3D" id="2.60.120.380">
    <property type="match status" value="1"/>
</dbReference>
<accession>A0A6J5NL19</accession>
<name>A0A6J5NL19_9CAUD</name>
<organism evidence="1">
    <name type="scientific">uncultured Caudovirales phage</name>
    <dbReference type="NCBI Taxonomy" id="2100421"/>
    <lineage>
        <taxon>Viruses</taxon>
        <taxon>Duplodnaviria</taxon>
        <taxon>Heunggongvirae</taxon>
        <taxon>Uroviricota</taxon>
        <taxon>Caudoviricetes</taxon>
        <taxon>Peduoviridae</taxon>
        <taxon>Maltschvirus</taxon>
        <taxon>Maltschvirus maltsch</taxon>
    </lineage>
</organism>
<gene>
    <name evidence="1" type="ORF">UFOVP699_138</name>
</gene>
<dbReference type="EMBL" id="LR796670">
    <property type="protein sequence ID" value="CAB4159402.1"/>
    <property type="molecule type" value="Genomic_DNA"/>
</dbReference>